<dbReference type="SMART" id="SM00342">
    <property type="entry name" value="HTH_ARAC"/>
    <property type="match status" value="1"/>
</dbReference>
<evidence type="ECO:0000313" key="5">
    <source>
        <dbReference type="EMBL" id="MBE9211532.1"/>
    </source>
</evidence>
<dbReference type="InterPro" id="IPR020449">
    <property type="entry name" value="Tscrpt_reg_AraC-type_HTH"/>
</dbReference>
<dbReference type="SUPFAM" id="SSF46689">
    <property type="entry name" value="Homeodomain-like"/>
    <property type="match status" value="2"/>
</dbReference>
<dbReference type="AlphaFoldDB" id="A0A8J7EYY7"/>
<name>A0A8J7EYY7_9CYAN</name>
<evidence type="ECO:0000256" key="1">
    <source>
        <dbReference type="ARBA" id="ARBA00023015"/>
    </source>
</evidence>
<dbReference type="GO" id="GO:0003700">
    <property type="term" value="F:DNA-binding transcription factor activity"/>
    <property type="evidence" value="ECO:0007669"/>
    <property type="project" value="InterPro"/>
</dbReference>
<dbReference type="InterPro" id="IPR050204">
    <property type="entry name" value="AraC_XylS_family_regulators"/>
</dbReference>
<accession>A0A8J7EYY7</accession>
<dbReference type="PRINTS" id="PR00032">
    <property type="entry name" value="HTHARAC"/>
</dbReference>
<dbReference type="InterPro" id="IPR009057">
    <property type="entry name" value="Homeodomain-like_sf"/>
</dbReference>
<evidence type="ECO:0000256" key="3">
    <source>
        <dbReference type="ARBA" id="ARBA00023163"/>
    </source>
</evidence>
<comment type="caution">
    <text evidence="5">The sequence shown here is derived from an EMBL/GenBank/DDBJ whole genome shotgun (WGS) entry which is preliminary data.</text>
</comment>
<dbReference type="Gene3D" id="1.10.10.60">
    <property type="entry name" value="Homeodomain-like"/>
    <property type="match status" value="2"/>
</dbReference>
<dbReference type="EMBL" id="JADEWL010000004">
    <property type="protein sequence ID" value="MBE9211532.1"/>
    <property type="molecule type" value="Genomic_DNA"/>
</dbReference>
<organism evidence="5 6">
    <name type="scientific">Plectonema cf. radiosum LEGE 06105</name>
    <dbReference type="NCBI Taxonomy" id="945769"/>
    <lineage>
        <taxon>Bacteria</taxon>
        <taxon>Bacillati</taxon>
        <taxon>Cyanobacteriota</taxon>
        <taxon>Cyanophyceae</taxon>
        <taxon>Oscillatoriophycideae</taxon>
        <taxon>Oscillatoriales</taxon>
        <taxon>Microcoleaceae</taxon>
        <taxon>Plectonema</taxon>
    </lineage>
</organism>
<dbReference type="InterPro" id="IPR018060">
    <property type="entry name" value="HTH_AraC"/>
</dbReference>
<keyword evidence="3" id="KW-0804">Transcription</keyword>
<evidence type="ECO:0000259" key="4">
    <source>
        <dbReference type="PROSITE" id="PS01124"/>
    </source>
</evidence>
<dbReference type="GO" id="GO:0043565">
    <property type="term" value="F:sequence-specific DNA binding"/>
    <property type="evidence" value="ECO:0007669"/>
    <property type="project" value="InterPro"/>
</dbReference>
<dbReference type="Pfam" id="PF12833">
    <property type="entry name" value="HTH_18"/>
    <property type="match status" value="1"/>
</dbReference>
<keyword evidence="6" id="KW-1185">Reference proteome</keyword>
<dbReference type="PANTHER" id="PTHR46796:SF6">
    <property type="entry name" value="ARAC SUBFAMILY"/>
    <property type="match status" value="1"/>
</dbReference>
<gene>
    <name evidence="5" type="ORF">IQ247_02180</name>
</gene>
<feature type="domain" description="HTH araC/xylS-type" evidence="4">
    <location>
        <begin position="183"/>
        <end position="281"/>
    </location>
</feature>
<dbReference type="Proteomes" id="UP000620559">
    <property type="component" value="Unassembled WGS sequence"/>
</dbReference>
<sequence>MPQPKQQTNATIIKAEWSDLIVEYGRMEKVGEFDFTMPKNAISVVFAPHERVTWSVDGGKLQTTSLPAGSIFLYSQREFVWHRREKESEYVNLLLEPQLINQLADDNGITTTIELEHRVIFPDPTILHVAQLLKSEVVNGGLSGNLYVESLRNLLAIHLLRNYTGTEEKSSPEVGVLDSLKLKEIKDYIEENLAEELAIANLAALVPMSEFHFARTFKSLAKEPPHRYILKRRIERAKILLEVTRFSAAEIAYQVGFSNPSHFTAQFRKLVGVTPKVYRNSF</sequence>
<protein>
    <submittedName>
        <fullName evidence="5">Helix-turn-helix transcriptional regulator</fullName>
    </submittedName>
</protein>
<dbReference type="PROSITE" id="PS01124">
    <property type="entry name" value="HTH_ARAC_FAMILY_2"/>
    <property type="match status" value="1"/>
</dbReference>
<keyword evidence="1" id="KW-0805">Transcription regulation</keyword>
<dbReference type="PANTHER" id="PTHR46796">
    <property type="entry name" value="HTH-TYPE TRANSCRIPTIONAL ACTIVATOR RHAS-RELATED"/>
    <property type="match status" value="1"/>
</dbReference>
<keyword evidence="2" id="KW-0238">DNA-binding</keyword>
<evidence type="ECO:0000313" key="6">
    <source>
        <dbReference type="Proteomes" id="UP000620559"/>
    </source>
</evidence>
<proteinExistence type="predicted"/>
<dbReference type="RefSeq" id="WP_193916575.1">
    <property type="nucleotide sequence ID" value="NZ_JADEWL010000004.1"/>
</dbReference>
<reference evidence="5" key="1">
    <citation type="submission" date="2020-10" db="EMBL/GenBank/DDBJ databases">
        <authorList>
            <person name="Castelo-Branco R."/>
            <person name="Eusebio N."/>
            <person name="Adriana R."/>
            <person name="Vieira A."/>
            <person name="Brugerolle De Fraissinette N."/>
            <person name="Rezende De Castro R."/>
            <person name="Schneider M.P."/>
            <person name="Vasconcelos V."/>
            <person name="Leao P.N."/>
        </authorList>
    </citation>
    <scope>NUCLEOTIDE SEQUENCE</scope>
    <source>
        <strain evidence="5">LEGE 06105</strain>
    </source>
</reference>
<evidence type="ECO:0000256" key="2">
    <source>
        <dbReference type="ARBA" id="ARBA00023125"/>
    </source>
</evidence>